<dbReference type="InterPro" id="IPR037278">
    <property type="entry name" value="ARFGAP/RecO"/>
</dbReference>
<keyword evidence="3 5" id="KW-0863">Zinc-finger</keyword>
<dbReference type="InterPro" id="IPR044520">
    <property type="entry name" value="ARF_GAP_AGD5/15"/>
</dbReference>
<keyword evidence="2" id="KW-0479">Metal-binding</keyword>
<dbReference type="PRINTS" id="PR00405">
    <property type="entry name" value="REVINTRACTNG"/>
</dbReference>
<evidence type="ECO:0000256" key="3">
    <source>
        <dbReference type="ARBA" id="ARBA00022771"/>
    </source>
</evidence>
<evidence type="ECO:0000313" key="8">
    <source>
        <dbReference type="Proteomes" id="UP001630127"/>
    </source>
</evidence>
<keyword evidence="8" id="KW-1185">Reference proteome</keyword>
<dbReference type="GO" id="GO:0005096">
    <property type="term" value="F:GTPase activator activity"/>
    <property type="evidence" value="ECO:0007669"/>
    <property type="project" value="UniProtKB-KW"/>
</dbReference>
<evidence type="ECO:0000259" key="6">
    <source>
        <dbReference type="PROSITE" id="PS50115"/>
    </source>
</evidence>
<gene>
    <name evidence="7" type="ORF">ACH5RR_017810</name>
</gene>
<dbReference type="EMBL" id="JBJUIK010000008">
    <property type="protein sequence ID" value="KAL3519661.1"/>
    <property type="molecule type" value="Genomic_DNA"/>
</dbReference>
<dbReference type="Gene3D" id="1.10.220.150">
    <property type="entry name" value="Arf GTPase activating protein"/>
    <property type="match status" value="1"/>
</dbReference>
<dbReference type="PANTHER" id="PTHR46419:SF5">
    <property type="entry name" value="ADP-RIBOSYLATION FACTOR GTPASE-ACTIVATING PROTEIN AGD5 ISOFORM X1-RELATED"/>
    <property type="match status" value="1"/>
</dbReference>
<evidence type="ECO:0000256" key="2">
    <source>
        <dbReference type="ARBA" id="ARBA00022723"/>
    </source>
</evidence>
<dbReference type="InterPro" id="IPR001164">
    <property type="entry name" value="ArfGAP_dom"/>
</dbReference>
<organism evidence="7 8">
    <name type="scientific">Cinchona calisaya</name>
    <dbReference type="NCBI Taxonomy" id="153742"/>
    <lineage>
        <taxon>Eukaryota</taxon>
        <taxon>Viridiplantae</taxon>
        <taxon>Streptophyta</taxon>
        <taxon>Embryophyta</taxon>
        <taxon>Tracheophyta</taxon>
        <taxon>Spermatophyta</taxon>
        <taxon>Magnoliopsida</taxon>
        <taxon>eudicotyledons</taxon>
        <taxon>Gunneridae</taxon>
        <taxon>Pentapetalae</taxon>
        <taxon>asterids</taxon>
        <taxon>lamiids</taxon>
        <taxon>Gentianales</taxon>
        <taxon>Rubiaceae</taxon>
        <taxon>Cinchonoideae</taxon>
        <taxon>Cinchoneae</taxon>
        <taxon>Cinchona</taxon>
    </lineage>
</organism>
<comment type="caution">
    <text evidence="7">The sequence shown here is derived from an EMBL/GenBank/DDBJ whole genome shotgun (WGS) entry which is preliminary data.</text>
</comment>
<protein>
    <recommendedName>
        <fullName evidence="6">Arf-GAP domain-containing protein</fullName>
    </recommendedName>
</protein>
<evidence type="ECO:0000256" key="4">
    <source>
        <dbReference type="ARBA" id="ARBA00022833"/>
    </source>
</evidence>
<dbReference type="PROSITE" id="PS50115">
    <property type="entry name" value="ARFGAP"/>
    <property type="match status" value="1"/>
</dbReference>
<dbReference type="InterPro" id="IPR038508">
    <property type="entry name" value="ArfGAP_dom_sf"/>
</dbReference>
<feature type="domain" description="Arf-GAP" evidence="6">
    <location>
        <begin position="19"/>
        <end position="133"/>
    </location>
</feature>
<keyword evidence="1" id="KW-0343">GTPase activation</keyword>
<dbReference type="GO" id="GO:0008270">
    <property type="term" value="F:zinc ion binding"/>
    <property type="evidence" value="ECO:0007669"/>
    <property type="project" value="UniProtKB-KW"/>
</dbReference>
<accession>A0ABD2ZJT2</accession>
<evidence type="ECO:0000256" key="1">
    <source>
        <dbReference type="ARBA" id="ARBA00022468"/>
    </source>
</evidence>
<sequence>MNTGNGKASVSKELNAKHIKILEGLLKLPENRDCADCKSKGPRWASVNLGIFICMQCSGIHRSLGVHISKVRSATLDTWLPDQVAFVQSMGNGKSNSYWEAELPPRYDRVGIENFIRAKYVEKRWIPRDGNVKLSPTVREERILENKLAPGTRRAGFVKCTENLSQERKSPKVLNNLAIPLSIQNGCKPVPPKVSKQVDSAIKPLEVHKKMEPSDTEIKNGKLEGSAIPVESAPKVEFATDLFDKLSVEEAKVNDSKLSSADRLSIGGLQAAEATQSIEQNVPPNVAENKSKLDSGIEELLKDFQWNTPAVAGIGLTDAKNDTMSLVDKPSIVSPFPVRQQLAKQQSIHMTAAPRPWGQSQSISNNMLQAPSNAQNWATVGYQAPGRMIQQMESVQPLNYYTAASATPASSRYNAMPVSPVGGIGISTTGIGRPYSTMNAPSNYDFSSLMQGMITKR</sequence>
<evidence type="ECO:0000313" key="7">
    <source>
        <dbReference type="EMBL" id="KAL3519661.1"/>
    </source>
</evidence>
<evidence type="ECO:0000256" key="5">
    <source>
        <dbReference type="PROSITE-ProRule" id="PRU00288"/>
    </source>
</evidence>
<dbReference type="Pfam" id="PF01412">
    <property type="entry name" value="ArfGap"/>
    <property type="match status" value="1"/>
</dbReference>
<keyword evidence="4" id="KW-0862">Zinc</keyword>
<dbReference type="Proteomes" id="UP001630127">
    <property type="component" value="Unassembled WGS sequence"/>
</dbReference>
<dbReference type="SMART" id="SM00105">
    <property type="entry name" value="ArfGap"/>
    <property type="match status" value="1"/>
</dbReference>
<reference evidence="7 8" key="1">
    <citation type="submission" date="2024-11" db="EMBL/GenBank/DDBJ databases">
        <title>A near-complete genome assembly of Cinchona calisaya.</title>
        <authorList>
            <person name="Lian D.C."/>
            <person name="Zhao X.W."/>
            <person name="Wei L."/>
        </authorList>
    </citation>
    <scope>NUCLEOTIDE SEQUENCE [LARGE SCALE GENOMIC DNA]</scope>
    <source>
        <tissue evidence="7">Nenye</tissue>
    </source>
</reference>
<dbReference type="CDD" id="cd08204">
    <property type="entry name" value="ArfGap"/>
    <property type="match status" value="1"/>
</dbReference>
<dbReference type="FunFam" id="1.10.220.150:FF:000009">
    <property type="entry name" value="stromal membrane-associated protein 1 isoform X1"/>
    <property type="match status" value="1"/>
</dbReference>
<dbReference type="SUPFAM" id="SSF57863">
    <property type="entry name" value="ArfGap/RecO-like zinc finger"/>
    <property type="match status" value="1"/>
</dbReference>
<proteinExistence type="predicted"/>
<dbReference type="AlphaFoldDB" id="A0ABD2ZJT2"/>
<dbReference type="PANTHER" id="PTHR46419">
    <property type="entry name" value="ADP-RIBOSYLATION FACTOR GTPASE-ACTIVATING PROTEIN AGD5"/>
    <property type="match status" value="1"/>
</dbReference>
<name>A0ABD2ZJT2_9GENT</name>